<feature type="domain" description="Daunorubicin resistance ATP-binding protein DrrA1/2-like C-terminal" evidence="5">
    <location>
        <begin position="13"/>
        <end position="103"/>
    </location>
</feature>
<feature type="region of interest" description="Disordered" evidence="4">
    <location>
        <begin position="107"/>
        <end position="165"/>
    </location>
</feature>
<evidence type="ECO:0000256" key="3">
    <source>
        <dbReference type="ARBA" id="ARBA00022840"/>
    </source>
</evidence>
<dbReference type="EMBL" id="JBHMAU010000108">
    <property type="protein sequence ID" value="MFB9777452.1"/>
    <property type="molecule type" value="Genomic_DNA"/>
</dbReference>
<gene>
    <name evidence="6" type="ORF">ACFFN1_13790</name>
</gene>
<keyword evidence="1" id="KW-0813">Transport</keyword>
<feature type="compositionally biased region" description="Low complexity" evidence="4">
    <location>
        <begin position="134"/>
        <end position="157"/>
    </location>
</feature>
<proteinExistence type="predicted"/>
<organism evidence="6 7">
    <name type="scientific">Brevibacterium otitidis</name>
    <dbReference type="NCBI Taxonomy" id="53364"/>
    <lineage>
        <taxon>Bacteria</taxon>
        <taxon>Bacillati</taxon>
        <taxon>Actinomycetota</taxon>
        <taxon>Actinomycetes</taxon>
        <taxon>Micrococcales</taxon>
        <taxon>Brevibacteriaceae</taxon>
        <taxon>Brevibacterium</taxon>
    </lineage>
</organism>
<dbReference type="Proteomes" id="UP001589707">
    <property type="component" value="Unassembled WGS sequence"/>
</dbReference>
<name>A0ABV5X6V9_9MICO</name>
<dbReference type="InterPro" id="IPR025302">
    <property type="entry name" value="DrrA1/2-like_C"/>
</dbReference>
<evidence type="ECO:0000259" key="5">
    <source>
        <dbReference type="Pfam" id="PF13732"/>
    </source>
</evidence>
<evidence type="ECO:0000313" key="6">
    <source>
        <dbReference type="EMBL" id="MFB9777452.1"/>
    </source>
</evidence>
<protein>
    <submittedName>
        <fullName evidence="6">DUF4162 domain-containing protein</fullName>
    </submittedName>
</protein>
<keyword evidence="7" id="KW-1185">Reference proteome</keyword>
<evidence type="ECO:0000256" key="1">
    <source>
        <dbReference type="ARBA" id="ARBA00022448"/>
    </source>
</evidence>
<evidence type="ECO:0000313" key="7">
    <source>
        <dbReference type="Proteomes" id="UP001589707"/>
    </source>
</evidence>
<keyword evidence="3" id="KW-0067">ATP-binding</keyword>
<evidence type="ECO:0000256" key="2">
    <source>
        <dbReference type="ARBA" id="ARBA00022741"/>
    </source>
</evidence>
<reference evidence="6 7" key="1">
    <citation type="submission" date="2024-09" db="EMBL/GenBank/DDBJ databases">
        <authorList>
            <person name="Sun Q."/>
            <person name="Mori K."/>
        </authorList>
    </citation>
    <scope>NUCLEOTIDE SEQUENCE [LARGE SCALE GENOMIC DNA]</scope>
    <source>
        <strain evidence="6 7">JCM 11683</strain>
    </source>
</reference>
<comment type="caution">
    <text evidence="6">The sequence shown here is derived from an EMBL/GenBank/DDBJ whole genome shotgun (WGS) entry which is preliminary data.</text>
</comment>
<accession>A0ABV5X6V9</accession>
<keyword evidence="2" id="KW-0547">Nucleotide-binding</keyword>
<dbReference type="RefSeq" id="WP_376841414.1">
    <property type="nucleotide sequence ID" value="NZ_JBHMAU010000108.1"/>
</dbReference>
<evidence type="ECO:0000256" key="4">
    <source>
        <dbReference type="SAM" id="MobiDB-lite"/>
    </source>
</evidence>
<sequence length="165" mass="16778">MAVIDGGCVIAAGTADQLKAQVGGHRAQITLADVADGGTAAEILTRYGLGEVESAPGGRTFCVAVESGPMTLQRILTDLTAADIELHDAGIRRPTLDDVFMRLTGHRADEDGEGGDVVEARTREAEPPGEAEPPEATGPPTSASASEAATASAPAEPCATGQETR</sequence>
<dbReference type="Pfam" id="PF13732">
    <property type="entry name" value="DrrA1-3_C"/>
    <property type="match status" value="1"/>
</dbReference>